<sequence length="383" mass="42656">MVYAMRNDGPAVKREFVSTEATVGDEDSDYNGNIDVKSEASDSALPPITPTSWNCGHLHEHFDNVPTDSAFFPGKKYVELSTLGLTKKNLKVGDHLLLLMKDTALKMAWREARVRSRAFVAVPNSNSRNGSTNGQVCWYQFSQRHGTNHKLKARMNSLPVTPKSRRQSVAPPNQQAQHVIHLSPDVKAITLNMQMPHPTLPDVLNNDLPSADILPIQHTKTITIPANATRVKLVFETAGTQQNHGAPSKKVSRRANCEHRDEDMINVCPISAFFPGKRYDVELSTLGLTKKDLKVGDYVHILMQKMWWRQRYDRRTPVVTPSSNSRNGAPVEKYAGSNLRELAAVSPIATIHVSILSPTHPLPSAHLAPSLSFLDSFFTHEFC</sequence>
<name>A0AA36G9J6_9BILA</name>
<accession>A0AA36G9J6</accession>
<keyword evidence="2" id="KW-1185">Reference proteome</keyword>
<dbReference type="AlphaFoldDB" id="A0AA36G9J6"/>
<protein>
    <submittedName>
        <fullName evidence="1">Uncharacterized protein</fullName>
    </submittedName>
</protein>
<organism evidence="1 2">
    <name type="scientific">Mesorhabditis spiculigera</name>
    <dbReference type="NCBI Taxonomy" id="96644"/>
    <lineage>
        <taxon>Eukaryota</taxon>
        <taxon>Metazoa</taxon>
        <taxon>Ecdysozoa</taxon>
        <taxon>Nematoda</taxon>
        <taxon>Chromadorea</taxon>
        <taxon>Rhabditida</taxon>
        <taxon>Rhabditina</taxon>
        <taxon>Rhabditomorpha</taxon>
        <taxon>Rhabditoidea</taxon>
        <taxon>Rhabditidae</taxon>
        <taxon>Mesorhabditinae</taxon>
        <taxon>Mesorhabditis</taxon>
    </lineage>
</organism>
<comment type="caution">
    <text evidence="1">The sequence shown here is derived from an EMBL/GenBank/DDBJ whole genome shotgun (WGS) entry which is preliminary data.</text>
</comment>
<gene>
    <name evidence="1" type="ORF">MSPICULIGERA_LOCUS18773</name>
</gene>
<evidence type="ECO:0000313" key="2">
    <source>
        <dbReference type="Proteomes" id="UP001177023"/>
    </source>
</evidence>
<feature type="non-terminal residue" evidence="1">
    <location>
        <position position="383"/>
    </location>
</feature>
<proteinExistence type="predicted"/>
<evidence type="ECO:0000313" key="1">
    <source>
        <dbReference type="EMBL" id="CAJ0580576.1"/>
    </source>
</evidence>
<dbReference type="Proteomes" id="UP001177023">
    <property type="component" value="Unassembled WGS sequence"/>
</dbReference>
<dbReference type="EMBL" id="CATQJA010002661">
    <property type="protein sequence ID" value="CAJ0580576.1"/>
    <property type="molecule type" value="Genomic_DNA"/>
</dbReference>
<reference evidence="1" key="1">
    <citation type="submission" date="2023-06" db="EMBL/GenBank/DDBJ databases">
        <authorList>
            <person name="Delattre M."/>
        </authorList>
    </citation>
    <scope>NUCLEOTIDE SEQUENCE</scope>
    <source>
        <strain evidence="1">AF72</strain>
    </source>
</reference>